<evidence type="ECO:0000313" key="5">
    <source>
        <dbReference type="EMBL" id="CAB4772252.1"/>
    </source>
</evidence>
<dbReference type="SMART" id="SM00861">
    <property type="entry name" value="Transket_pyr"/>
    <property type="match status" value="1"/>
</dbReference>
<dbReference type="InterPro" id="IPR001017">
    <property type="entry name" value="DH_E1"/>
</dbReference>
<sequence>MSTQVEHISQEFDKPVRGNDLLGMYRKMFMIRRTEEAVLDLRRADLIAGSVHVCVGQESAPVGVIAAMLDKDRAMATYRGHGWALASGLPLRALFSEILGRSNGINGARAGSAYLVAPEYGFIGENSIVGGGLPIANGVAMSQQYLGEGGVVAVSFGDGATNQGASHEAMVFAIARKLPVIFICENNTWSEMTPISETVPNAALWQRAAGYGIAAELVDGGDLAQVFSSAQAAVARARNGEGPTFLEITVPRILGHYNLDLELYRTQADREAALARDPLARLRAQLVLSHSESLIADLEIAVEAFVASEKEFSLNSAFPEPKDALGHVLASSKWNELSPLPTSGEEVAYGLAVNRALHEEMEERPEVVLFGEDIATAGGTFGVTRNLRKKYGERIFDTPISEAAILGAATGSSIGGMKPIVEIMWIDFMLVAFDQIVNQTANVRFISRGKQHAPMVIRMQQGATPGSCAQHTQSLEAILAHIPGIKVGLPSNGHDAYQMLRAAVADPDPVIIIESRSLYLVKSYLDTSAPREQVGGSRTRKQGTDLAIVTWGKNVPMVLEAAEALEAQGIHASVLDLRWLNPLDESAIAELVKSSGGKLLIVHEANRTGGFGAEISARIGETHFATLKAPIMRLATPDSRIPASPILQSALIPTVSKIVEAATELHNA</sequence>
<dbReference type="Gene3D" id="3.40.50.970">
    <property type="match status" value="2"/>
</dbReference>
<dbReference type="CDD" id="cd02000">
    <property type="entry name" value="TPP_E1_PDC_ADC_BCADC"/>
    <property type="match status" value="1"/>
</dbReference>
<dbReference type="Gene3D" id="3.40.50.920">
    <property type="match status" value="1"/>
</dbReference>
<dbReference type="InterPro" id="IPR009014">
    <property type="entry name" value="Transketo_C/PFOR_II"/>
</dbReference>
<dbReference type="InterPro" id="IPR005475">
    <property type="entry name" value="Transketolase-like_Pyr-bd"/>
</dbReference>
<reference evidence="5" key="1">
    <citation type="submission" date="2020-05" db="EMBL/GenBank/DDBJ databases">
        <authorList>
            <person name="Chiriac C."/>
            <person name="Salcher M."/>
            <person name="Ghai R."/>
            <person name="Kavagutti S V."/>
        </authorList>
    </citation>
    <scope>NUCLEOTIDE SEQUENCE</scope>
</reference>
<dbReference type="GO" id="GO:0016624">
    <property type="term" value="F:oxidoreductase activity, acting on the aldehyde or oxo group of donors, disulfide as acceptor"/>
    <property type="evidence" value="ECO:0007669"/>
    <property type="project" value="InterPro"/>
</dbReference>
<protein>
    <submittedName>
        <fullName evidence="5">Unannotated protein</fullName>
    </submittedName>
</protein>
<dbReference type="InterPro" id="IPR033248">
    <property type="entry name" value="Transketolase_C"/>
</dbReference>
<dbReference type="CDD" id="cd07036">
    <property type="entry name" value="TPP_PYR_E1-PDHc-beta_like"/>
    <property type="match status" value="1"/>
</dbReference>
<dbReference type="SUPFAM" id="SSF52922">
    <property type="entry name" value="TK C-terminal domain-like"/>
    <property type="match status" value="1"/>
</dbReference>
<dbReference type="Pfam" id="PF02779">
    <property type="entry name" value="Transket_pyr"/>
    <property type="match status" value="1"/>
</dbReference>
<evidence type="ECO:0000256" key="2">
    <source>
        <dbReference type="ARBA" id="ARBA00023002"/>
    </source>
</evidence>
<evidence type="ECO:0000256" key="3">
    <source>
        <dbReference type="ARBA" id="ARBA00023052"/>
    </source>
</evidence>
<dbReference type="EMBL" id="CAEZZY010000013">
    <property type="protein sequence ID" value="CAB4772252.1"/>
    <property type="molecule type" value="Genomic_DNA"/>
</dbReference>
<gene>
    <name evidence="5" type="ORF">UFOPK2928_00224</name>
</gene>
<dbReference type="Pfam" id="PF00676">
    <property type="entry name" value="E1_dh"/>
    <property type="match status" value="1"/>
</dbReference>
<name>A0A6J6VIK9_9ZZZZ</name>
<evidence type="ECO:0000256" key="1">
    <source>
        <dbReference type="ARBA" id="ARBA00001964"/>
    </source>
</evidence>
<evidence type="ECO:0000259" key="4">
    <source>
        <dbReference type="SMART" id="SM00861"/>
    </source>
</evidence>
<accession>A0A6J6VIK9</accession>
<feature type="domain" description="Transketolase-like pyrimidine-binding" evidence="4">
    <location>
        <begin position="347"/>
        <end position="521"/>
    </location>
</feature>
<keyword evidence="2" id="KW-0560">Oxidoreductase</keyword>
<keyword evidence="3" id="KW-0786">Thiamine pyrophosphate</keyword>
<dbReference type="FunFam" id="3.40.50.970:FF:000001">
    <property type="entry name" value="Pyruvate dehydrogenase E1 beta subunit"/>
    <property type="match status" value="1"/>
</dbReference>
<comment type="cofactor">
    <cofactor evidence="1">
        <name>thiamine diphosphate</name>
        <dbReference type="ChEBI" id="CHEBI:58937"/>
    </cofactor>
</comment>
<dbReference type="PANTHER" id="PTHR43257">
    <property type="entry name" value="PYRUVATE DEHYDROGENASE E1 COMPONENT BETA SUBUNIT"/>
    <property type="match status" value="1"/>
</dbReference>
<dbReference type="AlphaFoldDB" id="A0A6J6VIK9"/>
<dbReference type="InterPro" id="IPR029061">
    <property type="entry name" value="THDP-binding"/>
</dbReference>
<dbReference type="PANTHER" id="PTHR43257:SF2">
    <property type="entry name" value="PYRUVATE DEHYDROGENASE E1 COMPONENT SUBUNIT BETA"/>
    <property type="match status" value="1"/>
</dbReference>
<proteinExistence type="predicted"/>
<dbReference type="SUPFAM" id="SSF52518">
    <property type="entry name" value="Thiamin diphosphate-binding fold (THDP-binding)"/>
    <property type="match status" value="2"/>
</dbReference>
<organism evidence="5">
    <name type="scientific">freshwater metagenome</name>
    <dbReference type="NCBI Taxonomy" id="449393"/>
    <lineage>
        <taxon>unclassified sequences</taxon>
        <taxon>metagenomes</taxon>
        <taxon>ecological metagenomes</taxon>
    </lineage>
</organism>
<dbReference type="Pfam" id="PF02780">
    <property type="entry name" value="Transketolase_C"/>
    <property type="match status" value="1"/>
</dbReference>